<keyword evidence="4" id="KW-1185">Reference proteome</keyword>
<feature type="compositionally biased region" description="Polar residues" evidence="2">
    <location>
        <begin position="394"/>
        <end position="413"/>
    </location>
</feature>
<feature type="compositionally biased region" description="Low complexity" evidence="2">
    <location>
        <begin position="414"/>
        <end position="423"/>
    </location>
</feature>
<accession>A0A226E3I5</accession>
<evidence type="ECO:0000313" key="4">
    <source>
        <dbReference type="Proteomes" id="UP000198287"/>
    </source>
</evidence>
<proteinExistence type="predicted"/>
<feature type="coiled-coil region" evidence="1">
    <location>
        <begin position="522"/>
        <end position="666"/>
    </location>
</feature>
<dbReference type="Proteomes" id="UP000198287">
    <property type="component" value="Unassembled WGS sequence"/>
</dbReference>
<feature type="compositionally biased region" description="Low complexity" evidence="2">
    <location>
        <begin position="670"/>
        <end position="687"/>
    </location>
</feature>
<evidence type="ECO:0000256" key="2">
    <source>
        <dbReference type="SAM" id="MobiDB-lite"/>
    </source>
</evidence>
<dbReference type="OMA" id="HTSESWE"/>
<feature type="region of interest" description="Disordered" evidence="2">
    <location>
        <begin position="848"/>
        <end position="886"/>
    </location>
</feature>
<comment type="caution">
    <text evidence="3">The sequence shown here is derived from an EMBL/GenBank/DDBJ whole genome shotgun (WGS) entry which is preliminary data.</text>
</comment>
<feature type="region of interest" description="Disordered" evidence="2">
    <location>
        <begin position="490"/>
        <end position="514"/>
    </location>
</feature>
<evidence type="ECO:0000313" key="3">
    <source>
        <dbReference type="EMBL" id="OXA52153.1"/>
    </source>
</evidence>
<reference evidence="3 4" key="1">
    <citation type="submission" date="2015-12" db="EMBL/GenBank/DDBJ databases">
        <title>The genome of Folsomia candida.</title>
        <authorList>
            <person name="Faddeeva A."/>
            <person name="Derks M.F."/>
            <person name="Anvar Y."/>
            <person name="Smit S."/>
            <person name="Van Straalen N."/>
            <person name="Roelofs D."/>
        </authorList>
    </citation>
    <scope>NUCLEOTIDE SEQUENCE [LARGE SCALE GENOMIC DNA]</scope>
    <source>
        <strain evidence="3 4">VU population</strain>
        <tissue evidence="3">Whole body</tissue>
    </source>
</reference>
<feature type="region of interest" description="Disordered" evidence="2">
    <location>
        <begin position="394"/>
        <end position="473"/>
    </location>
</feature>
<dbReference type="EMBL" id="LNIX01000007">
    <property type="protein sequence ID" value="OXA52153.1"/>
    <property type="molecule type" value="Genomic_DNA"/>
</dbReference>
<feature type="coiled-coil region" evidence="1">
    <location>
        <begin position="692"/>
        <end position="758"/>
    </location>
</feature>
<dbReference type="OrthoDB" id="10685927at2759"/>
<dbReference type="AlphaFoldDB" id="A0A226E3I5"/>
<keyword evidence="1" id="KW-0175">Coiled coil</keyword>
<feature type="coiled-coil region" evidence="1">
    <location>
        <begin position="241"/>
        <end position="304"/>
    </location>
</feature>
<feature type="region of interest" description="Disordered" evidence="2">
    <location>
        <begin position="783"/>
        <end position="809"/>
    </location>
</feature>
<feature type="region of interest" description="Disordered" evidence="2">
    <location>
        <begin position="667"/>
        <end position="687"/>
    </location>
</feature>
<feature type="region of interest" description="Disordered" evidence="2">
    <location>
        <begin position="1"/>
        <end position="130"/>
    </location>
</feature>
<name>A0A226E3I5_FOLCA</name>
<sequence>MEKMNASGDAGQIKSRLSPSATKTVFGLPPPPFSANNGGGGFSSSPLSSPETQKPRRASAIPRMKKQNKQKFPPAKSVIYGSTAHNHKSSNTSQHHSLSHFKGPWVPAPGKSTAAVDGNEPSRKVTQSNVNTTLTSASAYYVNGLPNSNVEEDALSNFSSASYPVNRMKSRKSSLVKTRKGQSSLLAKKSQTLSSTSSYTLKSKDSLVDVTAFLTTKREEIMRLWEHFLVDGDQPELLTTFENANRLAAEAANEVEHLRISIQNLHEKETSLSEGDCELLDQLRQRVLAKIKEFEKINSQVQNQVLAVTEQRSSSKEVTAAPSTKPSRLMSAPHLGQEKEEHFTKLENDADADILFIKETPANFATLSDSSTDPYPDPNDTQGSHYLLNQSLNNHENESRPTMTRVVNQSKSNTTATTAPSTTMDLSKLTRLYNEQYELPPVPSRKTHLSNEQKSKNVRFTQENSRKHDSQVSVLQKQLSDLLKQLEINEHKSQTKSKGYAVSDDDSSTDRSESTIVHKNKILQLQRKLMEAEGDMEELKDDLQRVESESKFQVRLLKSSFEDRLDNLENFPEYLQITESRLKAAIESKAELEKVVRKQDHDISRLKAANSKLREEMDKTRKEFQGAESSQNFHHHLKIKELEQLNESLSRELISKNDELLKLSQKFRTSARPSSSSMPQNSENSHSSITVVQQLTCQNKKLKIKTEELRHRLANAHKNIHILQTTKEKMQCRLNQRQEELLTELEESRARNRQLQSQIHYIRTTYHELFPMELFHVHHNHKTTGIEKKMPSSNTTRRSVHVRGSSSQIKSTIAAPTNSAKRESAGIKEQMSQVKTWVTGEGKKDSLVNISTDDFTDDDDDDGHVNQKNGRIASITVSDLDDPSES</sequence>
<gene>
    <name evidence="3" type="ORF">Fcan01_13023</name>
</gene>
<organism evidence="3 4">
    <name type="scientific">Folsomia candida</name>
    <name type="common">Springtail</name>
    <dbReference type="NCBI Taxonomy" id="158441"/>
    <lineage>
        <taxon>Eukaryota</taxon>
        <taxon>Metazoa</taxon>
        <taxon>Ecdysozoa</taxon>
        <taxon>Arthropoda</taxon>
        <taxon>Hexapoda</taxon>
        <taxon>Collembola</taxon>
        <taxon>Entomobryomorpha</taxon>
        <taxon>Isotomoidea</taxon>
        <taxon>Isotomidae</taxon>
        <taxon>Proisotominae</taxon>
        <taxon>Folsomia</taxon>
    </lineage>
</organism>
<protein>
    <submittedName>
        <fullName evidence="3">Outer dense fiber protein 2</fullName>
    </submittedName>
</protein>
<evidence type="ECO:0000256" key="1">
    <source>
        <dbReference type="SAM" id="Coils"/>
    </source>
</evidence>
<feature type="region of interest" description="Disordered" evidence="2">
    <location>
        <begin position="311"/>
        <end position="330"/>
    </location>
</feature>